<sequence length="220" mass="25523">MKIIFSTLLFTITICAFSQVNNKDLIADLSAQTGRSLYLRPNETDPIISKYYLNTEFKKAYVEGFEKGNEYRYNGFTDNFEFIENGELLNLVKNSSIRLKFNHNESVYQYLHFFDTKGNSQERFLEIVIDGTPKYSLYKSFEVTESANDNINGYKSTEEKKINITKEFLIGINGTIHTIPRSTKKLNQILSINVEEIIKSNKLNLKKQEDLVKLIEILNK</sequence>
<comment type="caution">
    <text evidence="1">The sequence shown here is derived from an EMBL/GenBank/DDBJ whole genome shotgun (WGS) entry which is preliminary data.</text>
</comment>
<gene>
    <name evidence="1" type="ORF">IM532_00040</name>
</gene>
<organism evidence="1 2">
    <name type="scientific">Faecalibacter rhinopitheci</name>
    <dbReference type="NCBI Taxonomy" id="2779678"/>
    <lineage>
        <taxon>Bacteria</taxon>
        <taxon>Pseudomonadati</taxon>
        <taxon>Bacteroidota</taxon>
        <taxon>Flavobacteriia</taxon>
        <taxon>Flavobacteriales</taxon>
        <taxon>Weeksellaceae</taxon>
        <taxon>Faecalibacter</taxon>
    </lineage>
</organism>
<evidence type="ECO:0000313" key="2">
    <source>
        <dbReference type="Proteomes" id="UP000608754"/>
    </source>
</evidence>
<keyword evidence="2" id="KW-1185">Reference proteome</keyword>
<name>A0A8J7FKP4_9FLAO</name>
<dbReference type="AlphaFoldDB" id="A0A8J7FKP4"/>
<proteinExistence type="predicted"/>
<protein>
    <submittedName>
        <fullName evidence="1">Uncharacterized protein</fullName>
    </submittedName>
</protein>
<dbReference type="EMBL" id="JADGIK010000001">
    <property type="protein sequence ID" value="MBF0595860.1"/>
    <property type="molecule type" value="Genomic_DNA"/>
</dbReference>
<accession>A0A8J7FKP4</accession>
<evidence type="ECO:0000313" key="1">
    <source>
        <dbReference type="EMBL" id="MBF0595860.1"/>
    </source>
</evidence>
<reference evidence="1" key="1">
    <citation type="submission" date="2020-10" db="EMBL/GenBank/DDBJ databases">
        <authorList>
            <person name="Lu T."/>
            <person name="Wang Q."/>
            <person name="Han X."/>
        </authorList>
    </citation>
    <scope>NUCLEOTIDE SEQUENCE</scope>
    <source>
        <strain evidence="1">WQ 117</strain>
    </source>
</reference>
<dbReference type="RefSeq" id="WP_194181395.1">
    <property type="nucleotide sequence ID" value="NZ_JADGIK010000001.1"/>
</dbReference>
<dbReference type="Proteomes" id="UP000608754">
    <property type="component" value="Unassembled WGS sequence"/>
</dbReference>